<sequence>MDAEEVEMFAQHGQFQQAMAQYLNQQNNPLTRRGSIPGHIVINRDRKSADRSLFYDHFTENPQYNDQIFCRCFRMGRSLFIRIVEKVEACDNCFVQRRDNMGRLGLSAL</sequence>
<evidence type="ECO:0000313" key="1">
    <source>
        <dbReference type="EMBL" id="KAK2648985.1"/>
    </source>
</evidence>
<accession>A0AAD9U7M3</accession>
<comment type="caution">
    <text evidence="1">The sequence shown here is derived from an EMBL/GenBank/DDBJ whole genome shotgun (WGS) entry which is preliminary data.</text>
</comment>
<dbReference type="EMBL" id="JANJYI010000005">
    <property type="protein sequence ID" value="KAK2648985.1"/>
    <property type="molecule type" value="Genomic_DNA"/>
</dbReference>
<dbReference type="PANTHER" id="PTHR47150">
    <property type="entry name" value="OS12G0169200 PROTEIN"/>
    <property type="match status" value="1"/>
</dbReference>
<dbReference type="PANTHER" id="PTHR47150:SF6">
    <property type="entry name" value="OS01G0872900 PROTEIN"/>
    <property type="match status" value="1"/>
</dbReference>
<proteinExistence type="predicted"/>
<dbReference type="AlphaFoldDB" id="A0AAD9U7M3"/>
<evidence type="ECO:0000313" key="2">
    <source>
        <dbReference type="Proteomes" id="UP001280121"/>
    </source>
</evidence>
<gene>
    <name evidence="1" type="ORF">Ddye_016474</name>
</gene>
<protein>
    <submittedName>
        <fullName evidence="1">Uncharacterized protein</fullName>
    </submittedName>
</protein>
<keyword evidence="2" id="KW-1185">Reference proteome</keyword>
<dbReference type="Proteomes" id="UP001280121">
    <property type="component" value="Unassembled WGS sequence"/>
</dbReference>
<reference evidence="1" key="1">
    <citation type="journal article" date="2023" name="Plant J.">
        <title>Genome sequences and population genomics provide insights into the demographic history, inbreeding, and mutation load of two 'living fossil' tree species of Dipteronia.</title>
        <authorList>
            <person name="Feng Y."/>
            <person name="Comes H.P."/>
            <person name="Chen J."/>
            <person name="Zhu S."/>
            <person name="Lu R."/>
            <person name="Zhang X."/>
            <person name="Li P."/>
            <person name="Qiu J."/>
            <person name="Olsen K.M."/>
            <person name="Qiu Y."/>
        </authorList>
    </citation>
    <scope>NUCLEOTIDE SEQUENCE</scope>
    <source>
        <strain evidence="1">KIB01</strain>
    </source>
</reference>
<name>A0AAD9U7M3_9ROSI</name>
<organism evidence="1 2">
    <name type="scientific">Dipteronia dyeriana</name>
    <dbReference type="NCBI Taxonomy" id="168575"/>
    <lineage>
        <taxon>Eukaryota</taxon>
        <taxon>Viridiplantae</taxon>
        <taxon>Streptophyta</taxon>
        <taxon>Embryophyta</taxon>
        <taxon>Tracheophyta</taxon>
        <taxon>Spermatophyta</taxon>
        <taxon>Magnoliopsida</taxon>
        <taxon>eudicotyledons</taxon>
        <taxon>Gunneridae</taxon>
        <taxon>Pentapetalae</taxon>
        <taxon>rosids</taxon>
        <taxon>malvids</taxon>
        <taxon>Sapindales</taxon>
        <taxon>Sapindaceae</taxon>
        <taxon>Hippocastanoideae</taxon>
        <taxon>Acereae</taxon>
        <taxon>Dipteronia</taxon>
    </lineage>
</organism>